<dbReference type="GO" id="GO:0007264">
    <property type="term" value="P:small GTPase-mediated signal transduction"/>
    <property type="evidence" value="ECO:0007669"/>
    <property type="project" value="InterPro"/>
</dbReference>
<keyword evidence="1" id="KW-0547">Nucleotide-binding</keyword>
<dbReference type="Pfam" id="PF00071">
    <property type="entry name" value="Ras"/>
    <property type="match status" value="1"/>
</dbReference>
<dbReference type="Proteomes" id="UP000011761">
    <property type="component" value="Unassembled WGS sequence"/>
</dbReference>
<organism evidence="3 4">
    <name type="scientific">Baudoinia panamericana (strain UAMH 10762)</name>
    <name type="common">Angels' share fungus</name>
    <name type="synonym">Baudoinia compniacensis (strain UAMH 10762)</name>
    <dbReference type="NCBI Taxonomy" id="717646"/>
    <lineage>
        <taxon>Eukaryota</taxon>
        <taxon>Fungi</taxon>
        <taxon>Dikarya</taxon>
        <taxon>Ascomycota</taxon>
        <taxon>Pezizomycotina</taxon>
        <taxon>Dothideomycetes</taxon>
        <taxon>Dothideomycetidae</taxon>
        <taxon>Mycosphaerellales</taxon>
        <taxon>Teratosphaeriaceae</taxon>
        <taxon>Baudoinia</taxon>
    </lineage>
</organism>
<dbReference type="PANTHER" id="PTHR24072">
    <property type="entry name" value="RHO FAMILY GTPASE"/>
    <property type="match status" value="1"/>
</dbReference>
<reference evidence="3 4" key="1">
    <citation type="journal article" date="2012" name="PLoS Pathog.">
        <title>Diverse lifestyles and strategies of plant pathogenesis encoded in the genomes of eighteen Dothideomycetes fungi.</title>
        <authorList>
            <person name="Ohm R.A."/>
            <person name="Feau N."/>
            <person name="Henrissat B."/>
            <person name="Schoch C.L."/>
            <person name="Horwitz B.A."/>
            <person name="Barry K.W."/>
            <person name="Condon B.J."/>
            <person name="Copeland A.C."/>
            <person name="Dhillon B."/>
            <person name="Glaser F."/>
            <person name="Hesse C.N."/>
            <person name="Kosti I."/>
            <person name="LaButti K."/>
            <person name="Lindquist E.A."/>
            <person name="Lucas S."/>
            <person name="Salamov A.A."/>
            <person name="Bradshaw R.E."/>
            <person name="Ciuffetti L."/>
            <person name="Hamelin R.C."/>
            <person name="Kema G.H.J."/>
            <person name="Lawrence C."/>
            <person name="Scott J.A."/>
            <person name="Spatafora J.W."/>
            <person name="Turgeon B.G."/>
            <person name="de Wit P.J.G.M."/>
            <person name="Zhong S."/>
            <person name="Goodwin S.B."/>
            <person name="Grigoriev I.V."/>
        </authorList>
    </citation>
    <scope>NUCLEOTIDE SEQUENCE [LARGE SCALE GENOMIC DNA]</scope>
    <source>
        <strain evidence="3 4">UAMH 10762</strain>
    </source>
</reference>
<dbReference type="PROSITE" id="PS51419">
    <property type="entry name" value="RAB"/>
    <property type="match status" value="1"/>
</dbReference>
<dbReference type="PRINTS" id="PR00449">
    <property type="entry name" value="RASTRNSFRMNG"/>
</dbReference>
<proteinExistence type="predicted"/>
<protein>
    <submittedName>
        <fullName evidence="3">Uncharacterized protein</fullName>
    </submittedName>
</protein>
<dbReference type="OMA" id="GERIPVM"/>
<dbReference type="InterPro" id="IPR027417">
    <property type="entry name" value="P-loop_NTPase"/>
</dbReference>
<dbReference type="GO" id="GO:0003924">
    <property type="term" value="F:GTPase activity"/>
    <property type="evidence" value="ECO:0007669"/>
    <property type="project" value="InterPro"/>
</dbReference>
<dbReference type="InterPro" id="IPR003578">
    <property type="entry name" value="Small_GTPase_Rho"/>
</dbReference>
<accession>M2M082</accession>
<dbReference type="AlphaFoldDB" id="M2M082"/>
<evidence type="ECO:0000256" key="2">
    <source>
        <dbReference type="ARBA" id="ARBA00023134"/>
    </source>
</evidence>
<dbReference type="RefSeq" id="XP_007671587.1">
    <property type="nucleotide sequence ID" value="XM_007673397.1"/>
</dbReference>
<dbReference type="STRING" id="717646.M2M082"/>
<dbReference type="InterPro" id="IPR001806">
    <property type="entry name" value="Small_GTPase"/>
</dbReference>
<evidence type="ECO:0000313" key="4">
    <source>
        <dbReference type="Proteomes" id="UP000011761"/>
    </source>
</evidence>
<dbReference type="GeneID" id="19109263"/>
<keyword evidence="4" id="KW-1185">Reference proteome</keyword>
<dbReference type="GO" id="GO:0005525">
    <property type="term" value="F:GTP binding"/>
    <property type="evidence" value="ECO:0007669"/>
    <property type="project" value="UniProtKB-KW"/>
</dbReference>
<dbReference type="HOGENOM" id="CLU_041217_21_4_1"/>
<dbReference type="SMART" id="SM00174">
    <property type="entry name" value="RHO"/>
    <property type="match status" value="1"/>
</dbReference>
<dbReference type="OrthoDB" id="25896at2759"/>
<dbReference type="EMBL" id="KB445550">
    <property type="protein sequence ID" value="EMD00403.1"/>
    <property type="molecule type" value="Genomic_DNA"/>
</dbReference>
<evidence type="ECO:0000313" key="3">
    <source>
        <dbReference type="EMBL" id="EMD00403.1"/>
    </source>
</evidence>
<evidence type="ECO:0000256" key="1">
    <source>
        <dbReference type="ARBA" id="ARBA00022741"/>
    </source>
</evidence>
<dbReference type="eggNOG" id="KOG0393">
    <property type="taxonomic scope" value="Eukaryota"/>
</dbReference>
<dbReference type="SUPFAM" id="SSF52540">
    <property type="entry name" value="P-loop containing nucleoside triphosphate hydrolases"/>
    <property type="match status" value="1"/>
</dbReference>
<sequence>MLASAPSVRSYISSQLLYHPAMDSTPPVVPILLLGDDGVGKSTFLSRLTLGSNSVPGQPLPVLRDLDQPFPFNIRMYNRPYQFEFYDTASPTSYTLLRPAVIVLCYSISDPESLRSLKTTWKYTVETHFNFDENLPVVVLGLKRDVRQKEDYSGSVRAKAPAADESDGAPLMPGRTFVYPQEALNLAQEMRCDRYCECSALTGELCNEAFEDIARTAAKTTTEKGGKSDGTQCVAM</sequence>
<dbReference type="SMART" id="SM00173">
    <property type="entry name" value="RAS"/>
    <property type="match status" value="1"/>
</dbReference>
<dbReference type="KEGG" id="bcom:BAUCODRAFT_152905"/>
<gene>
    <name evidence="3" type="ORF">BAUCODRAFT_152905</name>
</gene>
<dbReference type="SMART" id="SM00175">
    <property type="entry name" value="RAB"/>
    <property type="match status" value="1"/>
</dbReference>
<dbReference type="Gene3D" id="3.40.50.300">
    <property type="entry name" value="P-loop containing nucleotide triphosphate hydrolases"/>
    <property type="match status" value="1"/>
</dbReference>
<keyword evidence="2" id="KW-0342">GTP-binding</keyword>
<name>M2M082_BAUPA</name>